<dbReference type="SUPFAM" id="SSF116965">
    <property type="entry name" value="Hypothetical protein MPN330"/>
    <property type="match status" value="1"/>
</dbReference>
<evidence type="ECO:0000313" key="2">
    <source>
        <dbReference type="Proteomes" id="UP000199427"/>
    </source>
</evidence>
<dbReference type="AlphaFoldDB" id="A0A1H9BZP4"/>
<protein>
    <recommendedName>
        <fullName evidence="3">Tetratricopeptide repeat-containing protein</fullName>
    </recommendedName>
</protein>
<dbReference type="Proteomes" id="UP000199427">
    <property type="component" value="Unassembled WGS sequence"/>
</dbReference>
<dbReference type="STRING" id="571933.SAMN05216362_104142"/>
<dbReference type="OrthoDB" id="2961242at2"/>
<dbReference type="InterPro" id="IPR011990">
    <property type="entry name" value="TPR-like_helical_dom_sf"/>
</dbReference>
<dbReference type="RefSeq" id="WP_091772727.1">
    <property type="nucleotide sequence ID" value="NZ_FOES01000004.1"/>
</dbReference>
<dbReference type="SUPFAM" id="SSF48452">
    <property type="entry name" value="TPR-like"/>
    <property type="match status" value="1"/>
</dbReference>
<proteinExistence type="predicted"/>
<dbReference type="EMBL" id="FOES01000004">
    <property type="protein sequence ID" value="SEP94450.1"/>
    <property type="molecule type" value="Genomic_DNA"/>
</dbReference>
<dbReference type="Gene3D" id="1.25.40.10">
    <property type="entry name" value="Tetratricopeptide repeat domain"/>
    <property type="match status" value="1"/>
</dbReference>
<name>A0A1H9BZP4_9BACI</name>
<reference evidence="1 2" key="1">
    <citation type="submission" date="2016-10" db="EMBL/GenBank/DDBJ databases">
        <authorList>
            <person name="de Groot N.N."/>
        </authorList>
    </citation>
    <scope>NUCLEOTIDE SEQUENCE [LARGE SCALE GENOMIC DNA]</scope>
    <source>
        <strain evidence="1 2">DSM 21633</strain>
    </source>
</reference>
<evidence type="ECO:0008006" key="3">
    <source>
        <dbReference type="Google" id="ProtNLM"/>
    </source>
</evidence>
<keyword evidence="2" id="KW-1185">Reference proteome</keyword>
<gene>
    <name evidence="1" type="ORF">SAMN05216362_104142</name>
</gene>
<sequence length="328" mass="39505">MDYEHQDVVMFPGWRKQLEEKTFEAVKHKNYKEALLHIEQLESFHEASHDILTAKVICLIEINQYEQAISLCRKLMKEDDEHYYKYLHIYLTILFQNSQYAEVVDLLEEFKENESIPVEYEESFKQLYDMSQQFQEQTPERDSAEHMDHFLESLENGNFQEQWKLLSYHRKHSIGSYLDQIVPYLSDTQLNPVVKTGILQWCMDEQIDLKLEIEKFGETDWFQPNRLKDILEMDFAKECLAKLDEIEQDDPTLYQFTKQILYRYLYIMYPFTPKDTTASRIADAVLNLAKRYLSLHDSEESTYISKETRKWMDQIEHLEKIYFSQIDD</sequence>
<accession>A0A1H9BZP4</accession>
<organism evidence="1 2">
    <name type="scientific">Piscibacillus halophilus</name>
    <dbReference type="NCBI Taxonomy" id="571933"/>
    <lineage>
        <taxon>Bacteria</taxon>
        <taxon>Bacillati</taxon>
        <taxon>Bacillota</taxon>
        <taxon>Bacilli</taxon>
        <taxon>Bacillales</taxon>
        <taxon>Bacillaceae</taxon>
        <taxon>Piscibacillus</taxon>
    </lineage>
</organism>
<evidence type="ECO:0000313" key="1">
    <source>
        <dbReference type="EMBL" id="SEP94450.1"/>
    </source>
</evidence>